<evidence type="ECO:0000256" key="6">
    <source>
        <dbReference type="ARBA" id="ARBA00022837"/>
    </source>
</evidence>
<dbReference type="InterPro" id="IPR024632">
    <property type="entry name" value="PLipase_D_C"/>
</dbReference>
<keyword evidence="8" id="KW-0443">Lipid metabolism</keyword>
<keyword evidence="4" id="KW-0677">Repeat</keyword>
<organism evidence="10 11">
    <name type="scientific">Acorus gramineus</name>
    <name type="common">Dwarf sweet flag</name>
    <dbReference type="NCBI Taxonomy" id="55184"/>
    <lineage>
        <taxon>Eukaryota</taxon>
        <taxon>Viridiplantae</taxon>
        <taxon>Streptophyta</taxon>
        <taxon>Embryophyta</taxon>
        <taxon>Tracheophyta</taxon>
        <taxon>Spermatophyta</taxon>
        <taxon>Magnoliopsida</taxon>
        <taxon>Liliopsida</taxon>
        <taxon>Acoraceae</taxon>
        <taxon>Acorus</taxon>
    </lineage>
</organism>
<dbReference type="PANTHER" id="PTHR18896">
    <property type="entry name" value="PHOSPHOLIPASE D"/>
    <property type="match status" value="1"/>
</dbReference>
<evidence type="ECO:0000256" key="3">
    <source>
        <dbReference type="ARBA" id="ARBA00022723"/>
    </source>
</evidence>
<evidence type="ECO:0000256" key="2">
    <source>
        <dbReference type="ARBA" id="ARBA00012027"/>
    </source>
</evidence>
<proteinExistence type="predicted"/>
<keyword evidence="3" id="KW-0479">Metal-binding</keyword>
<keyword evidence="11" id="KW-1185">Reference proteome</keyword>
<reference evidence="10" key="2">
    <citation type="submission" date="2023-06" db="EMBL/GenBank/DDBJ databases">
        <authorList>
            <person name="Ma L."/>
            <person name="Liu K.-W."/>
            <person name="Li Z."/>
            <person name="Hsiao Y.-Y."/>
            <person name="Qi Y."/>
            <person name="Fu T."/>
            <person name="Tang G."/>
            <person name="Zhang D."/>
            <person name="Sun W.-H."/>
            <person name="Liu D.-K."/>
            <person name="Li Y."/>
            <person name="Chen G.-Z."/>
            <person name="Liu X.-D."/>
            <person name="Liao X.-Y."/>
            <person name="Jiang Y.-T."/>
            <person name="Yu X."/>
            <person name="Hao Y."/>
            <person name="Huang J."/>
            <person name="Zhao X.-W."/>
            <person name="Ke S."/>
            <person name="Chen Y.-Y."/>
            <person name="Wu W.-L."/>
            <person name="Hsu J.-L."/>
            <person name="Lin Y.-F."/>
            <person name="Huang M.-D."/>
            <person name="Li C.-Y."/>
            <person name="Huang L."/>
            <person name="Wang Z.-W."/>
            <person name="Zhao X."/>
            <person name="Zhong W.-Y."/>
            <person name="Peng D.-H."/>
            <person name="Ahmad S."/>
            <person name="Lan S."/>
            <person name="Zhang J.-S."/>
            <person name="Tsai W.-C."/>
            <person name="Van De Peer Y."/>
            <person name="Liu Z.-J."/>
        </authorList>
    </citation>
    <scope>NUCLEOTIDE SEQUENCE</scope>
    <source>
        <strain evidence="10">SCP</strain>
        <tissue evidence="10">Leaves</tissue>
    </source>
</reference>
<comment type="catalytic activity">
    <reaction evidence="1">
        <text>a 1,2-diacyl-sn-glycero-3-phosphocholine + H2O = a 1,2-diacyl-sn-glycero-3-phosphate + choline + H(+)</text>
        <dbReference type="Rhea" id="RHEA:14445"/>
        <dbReference type="ChEBI" id="CHEBI:15354"/>
        <dbReference type="ChEBI" id="CHEBI:15377"/>
        <dbReference type="ChEBI" id="CHEBI:15378"/>
        <dbReference type="ChEBI" id="CHEBI:57643"/>
        <dbReference type="ChEBI" id="CHEBI:58608"/>
        <dbReference type="EC" id="3.1.4.4"/>
    </reaction>
</comment>
<dbReference type="AlphaFoldDB" id="A0AAV9B0N3"/>
<accession>A0AAV9B0N3</accession>
<dbReference type="InterPro" id="IPR001736">
    <property type="entry name" value="PLipase_D/transphosphatidylase"/>
</dbReference>
<dbReference type="GO" id="GO:0005886">
    <property type="term" value="C:plasma membrane"/>
    <property type="evidence" value="ECO:0007669"/>
    <property type="project" value="TreeGrafter"/>
</dbReference>
<dbReference type="PANTHER" id="PTHR18896:SF138">
    <property type="entry name" value="PHOSPHOLIPASE D"/>
    <property type="match status" value="1"/>
</dbReference>
<comment type="caution">
    <text evidence="10">The sequence shown here is derived from an EMBL/GenBank/DDBJ whole genome shotgun (WGS) entry which is preliminary data.</text>
</comment>
<dbReference type="GO" id="GO:0009395">
    <property type="term" value="P:phospholipid catabolic process"/>
    <property type="evidence" value="ECO:0007669"/>
    <property type="project" value="TreeGrafter"/>
</dbReference>
<reference evidence="10" key="1">
    <citation type="journal article" date="2023" name="Nat. Commun.">
        <title>Diploid and tetraploid genomes of Acorus and the evolution of monocots.</title>
        <authorList>
            <person name="Ma L."/>
            <person name="Liu K.W."/>
            <person name="Li Z."/>
            <person name="Hsiao Y.Y."/>
            <person name="Qi Y."/>
            <person name="Fu T."/>
            <person name="Tang G.D."/>
            <person name="Zhang D."/>
            <person name="Sun W.H."/>
            <person name="Liu D.K."/>
            <person name="Li Y."/>
            <person name="Chen G.Z."/>
            <person name="Liu X.D."/>
            <person name="Liao X.Y."/>
            <person name="Jiang Y.T."/>
            <person name="Yu X."/>
            <person name="Hao Y."/>
            <person name="Huang J."/>
            <person name="Zhao X.W."/>
            <person name="Ke S."/>
            <person name="Chen Y.Y."/>
            <person name="Wu W.L."/>
            <person name="Hsu J.L."/>
            <person name="Lin Y.F."/>
            <person name="Huang M.D."/>
            <person name="Li C.Y."/>
            <person name="Huang L."/>
            <person name="Wang Z.W."/>
            <person name="Zhao X."/>
            <person name="Zhong W.Y."/>
            <person name="Peng D.H."/>
            <person name="Ahmad S."/>
            <person name="Lan S."/>
            <person name="Zhang J.S."/>
            <person name="Tsai W.C."/>
            <person name="Van de Peer Y."/>
            <person name="Liu Z.J."/>
        </authorList>
    </citation>
    <scope>NUCLEOTIDE SEQUENCE</scope>
    <source>
        <strain evidence="10">SCP</strain>
    </source>
</reference>
<keyword evidence="6" id="KW-0106">Calcium</keyword>
<evidence type="ECO:0000256" key="5">
    <source>
        <dbReference type="ARBA" id="ARBA00022801"/>
    </source>
</evidence>
<dbReference type="Proteomes" id="UP001179952">
    <property type="component" value="Unassembled WGS sequence"/>
</dbReference>
<keyword evidence="7" id="KW-0442">Lipid degradation</keyword>
<dbReference type="Pfam" id="PF12357">
    <property type="entry name" value="PLD_C"/>
    <property type="match status" value="1"/>
</dbReference>
<evidence type="ECO:0000256" key="8">
    <source>
        <dbReference type="ARBA" id="ARBA00023098"/>
    </source>
</evidence>
<keyword evidence="5" id="KW-0378">Hydrolase</keyword>
<dbReference type="InterPro" id="IPR015679">
    <property type="entry name" value="PLipase_D_fam"/>
</dbReference>
<dbReference type="PROSITE" id="PS50035">
    <property type="entry name" value="PLD"/>
    <property type="match status" value="1"/>
</dbReference>
<sequence>MDTHDEDTRIFFEGTKVKCFLCPRDADASLSGVLKVEIGLEFTHHQKTVTLDAASGVVSFVGGIDVCDGRYDDERHTLFRELDTTYADDFQQKNFEGADLRHGGPREPWHDVHSRLEGPAAWDVLANFEQRWTRQAPHGESWNVQVFRSIDDASVVGFPSDPDEAAEMGLVSGKDVTIDQSIHAGYVEAIRRARRFVYIENQYFFGSCASWKESQDSGCLNLVPMELALKIASKIRKGERFAAYVVTPMWPEGEPEGDTVQAILHWNRLTMEMMYGVIAKAIEESGMRGVARPTDYLNFFCLGNREVKRPGEYVPPERPEPGTDYARAQANRRFLIYVHAKLMIDLPGHLLPFPIRVSDDGVLSELPADGCFPDTKASVRGRESEMLPLFLTT</sequence>
<evidence type="ECO:0000259" key="9">
    <source>
        <dbReference type="PROSITE" id="PS50035"/>
    </source>
</evidence>
<dbReference type="EMBL" id="JAUJYN010000006">
    <property type="protein sequence ID" value="KAK1269837.1"/>
    <property type="molecule type" value="Genomic_DNA"/>
</dbReference>
<dbReference type="GO" id="GO:0004630">
    <property type="term" value="F:phospholipase D activity"/>
    <property type="evidence" value="ECO:0007669"/>
    <property type="project" value="UniProtKB-EC"/>
</dbReference>
<evidence type="ECO:0000313" key="11">
    <source>
        <dbReference type="Proteomes" id="UP001179952"/>
    </source>
</evidence>
<dbReference type="SUPFAM" id="SSF56024">
    <property type="entry name" value="Phospholipase D/nuclease"/>
    <property type="match status" value="2"/>
</dbReference>
<gene>
    <name evidence="10" type="ORF">QJS04_geneDACA013670</name>
</gene>
<evidence type="ECO:0000313" key="10">
    <source>
        <dbReference type="EMBL" id="KAK1269837.1"/>
    </source>
</evidence>
<evidence type="ECO:0000256" key="7">
    <source>
        <dbReference type="ARBA" id="ARBA00022963"/>
    </source>
</evidence>
<evidence type="ECO:0000256" key="4">
    <source>
        <dbReference type="ARBA" id="ARBA00022737"/>
    </source>
</evidence>
<dbReference type="EC" id="3.1.4.4" evidence="2"/>
<evidence type="ECO:0000256" key="1">
    <source>
        <dbReference type="ARBA" id="ARBA00000798"/>
    </source>
</evidence>
<dbReference type="GO" id="GO:0046872">
    <property type="term" value="F:metal ion binding"/>
    <property type="evidence" value="ECO:0007669"/>
    <property type="project" value="UniProtKB-KW"/>
</dbReference>
<protein>
    <recommendedName>
        <fullName evidence="2">phospholipase D</fullName>
        <ecNumber evidence="2">3.1.4.4</ecNumber>
    </recommendedName>
</protein>
<dbReference type="Gene3D" id="3.30.870.10">
    <property type="entry name" value="Endonuclease Chain A"/>
    <property type="match status" value="2"/>
</dbReference>
<feature type="domain" description="PLD phosphodiesterase" evidence="9">
    <location>
        <begin position="40"/>
        <end position="70"/>
    </location>
</feature>
<name>A0AAV9B0N3_ACOGR</name>